<evidence type="ECO:0000256" key="1">
    <source>
        <dbReference type="SAM" id="MobiDB-lite"/>
    </source>
</evidence>
<evidence type="ECO:0000259" key="2">
    <source>
        <dbReference type="PROSITE" id="PS51747"/>
    </source>
</evidence>
<sequence length="136" mass="13673">MVHGRDTADGGQAGWGRTPRADYPGAVSDATLDPEDNKIIVLARSARARNGAAEGAAVRDETGRTYSATNVALPSLTLSALQVAVAMAVSSGAESLEAAALVTAGDGPADADARAVREMGGRTLLVATPDGAVRQS</sequence>
<dbReference type="PROSITE" id="PS51747">
    <property type="entry name" value="CYT_DCMP_DEAMINASES_2"/>
    <property type="match status" value="1"/>
</dbReference>
<evidence type="ECO:0000313" key="4">
    <source>
        <dbReference type="Proteomes" id="UP000199111"/>
    </source>
</evidence>
<reference evidence="4" key="1">
    <citation type="submission" date="2016-10" db="EMBL/GenBank/DDBJ databases">
        <authorList>
            <person name="Varghese N."/>
            <person name="Submissions S."/>
        </authorList>
    </citation>
    <scope>NUCLEOTIDE SEQUENCE [LARGE SCALE GENOMIC DNA]</scope>
    <source>
        <strain evidence="4">CGMCC 4.2126</strain>
    </source>
</reference>
<dbReference type="Gene3D" id="3.40.140.10">
    <property type="entry name" value="Cytidine Deaminase, domain 2"/>
    <property type="match status" value="1"/>
</dbReference>
<dbReference type="Proteomes" id="UP000199111">
    <property type="component" value="Unassembled WGS sequence"/>
</dbReference>
<evidence type="ECO:0000313" key="3">
    <source>
        <dbReference type="EMBL" id="SFJ60799.1"/>
    </source>
</evidence>
<dbReference type="InterPro" id="IPR016193">
    <property type="entry name" value="Cytidine_deaminase-like"/>
</dbReference>
<proteinExistence type="predicted"/>
<organism evidence="3 4">
    <name type="scientific">Streptosporangium canum</name>
    <dbReference type="NCBI Taxonomy" id="324952"/>
    <lineage>
        <taxon>Bacteria</taxon>
        <taxon>Bacillati</taxon>
        <taxon>Actinomycetota</taxon>
        <taxon>Actinomycetes</taxon>
        <taxon>Streptosporangiales</taxon>
        <taxon>Streptosporangiaceae</taxon>
        <taxon>Streptosporangium</taxon>
    </lineage>
</organism>
<accession>A0A1I3SSJ9</accession>
<dbReference type="AlphaFoldDB" id="A0A1I3SSJ9"/>
<feature type="domain" description="CMP/dCMP-type deaminase" evidence="2">
    <location>
        <begin position="34"/>
        <end position="136"/>
    </location>
</feature>
<feature type="region of interest" description="Disordered" evidence="1">
    <location>
        <begin position="1"/>
        <end position="30"/>
    </location>
</feature>
<name>A0A1I3SSJ9_9ACTN</name>
<dbReference type="EMBL" id="FOQY01000010">
    <property type="protein sequence ID" value="SFJ60799.1"/>
    <property type="molecule type" value="Genomic_DNA"/>
</dbReference>
<dbReference type="SUPFAM" id="SSF53927">
    <property type="entry name" value="Cytidine deaminase-like"/>
    <property type="match status" value="1"/>
</dbReference>
<gene>
    <name evidence="3" type="ORF">SAMN05216275_110144</name>
</gene>
<keyword evidence="4" id="KW-1185">Reference proteome</keyword>
<protein>
    <recommendedName>
        <fullName evidence="2">CMP/dCMP-type deaminase domain-containing protein</fullName>
    </recommendedName>
</protein>
<dbReference type="InterPro" id="IPR002125">
    <property type="entry name" value="CMP_dCMP_dom"/>
</dbReference>
<dbReference type="GO" id="GO:0003824">
    <property type="term" value="F:catalytic activity"/>
    <property type="evidence" value="ECO:0007669"/>
    <property type="project" value="InterPro"/>
</dbReference>